<name>A0A951UTC4_9CYAN</name>
<gene>
    <name evidence="2" type="ORF">KME60_14495</name>
</gene>
<feature type="compositionally biased region" description="Basic and acidic residues" evidence="1">
    <location>
        <begin position="1"/>
        <end position="20"/>
    </location>
</feature>
<dbReference type="EMBL" id="JAHHGZ010000014">
    <property type="protein sequence ID" value="MBW4668592.1"/>
    <property type="molecule type" value="Genomic_DNA"/>
</dbReference>
<evidence type="ECO:0000313" key="3">
    <source>
        <dbReference type="Proteomes" id="UP000729701"/>
    </source>
</evidence>
<dbReference type="AlphaFoldDB" id="A0A951UTC4"/>
<organism evidence="2 3">
    <name type="scientific">Cyanomargarita calcarea GSE-NOS-MK-12-04C</name>
    <dbReference type="NCBI Taxonomy" id="2839659"/>
    <lineage>
        <taxon>Bacteria</taxon>
        <taxon>Bacillati</taxon>
        <taxon>Cyanobacteriota</taxon>
        <taxon>Cyanophyceae</taxon>
        <taxon>Nostocales</taxon>
        <taxon>Cyanomargaritaceae</taxon>
        <taxon>Cyanomargarita</taxon>
    </lineage>
</organism>
<feature type="region of interest" description="Disordered" evidence="1">
    <location>
        <begin position="1"/>
        <end position="46"/>
    </location>
</feature>
<accession>A0A951UTC4</accession>
<sequence>MNEGRRKKEEGRRKKEEGRSFEIWIENPTQNGQTVSCRGIKPATPG</sequence>
<evidence type="ECO:0000256" key="1">
    <source>
        <dbReference type="SAM" id="MobiDB-lite"/>
    </source>
</evidence>
<comment type="caution">
    <text evidence="2">The sequence shown here is derived from an EMBL/GenBank/DDBJ whole genome shotgun (WGS) entry which is preliminary data.</text>
</comment>
<dbReference type="Proteomes" id="UP000729701">
    <property type="component" value="Unassembled WGS sequence"/>
</dbReference>
<proteinExistence type="predicted"/>
<reference evidence="2" key="2">
    <citation type="journal article" date="2022" name="Microbiol. Resour. Announc.">
        <title>Metagenome Sequencing to Explore Phylogenomics of Terrestrial Cyanobacteria.</title>
        <authorList>
            <person name="Ward R.D."/>
            <person name="Stajich J.E."/>
            <person name="Johansen J.R."/>
            <person name="Huntemann M."/>
            <person name="Clum A."/>
            <person name="Foster B."/>
            <person name="Foster B."/>
            <person name="Roux S."/>
            <person name="Palaniappan K."/>
            <person name="Varghese N."/>
            <person name="Mukherjee S."/>
            <person name="Reddy T.B.K."/>
            <person name="Daum C."/>
            <person name="Copeland A."/>
            <person name="Chen I.A."/>
            <person name="Ivanova N.N."/>
            <person name="Kyrpides N.C."/>
            <person name="Shapiro N."/>
            <person name="Eloe-Fadrosh E.A."/>
            <person name="Pietrasiak N."/>
        </authorList>
    </citation>
    <scope>NUCLEOTIDE SEQUENCE</scope>
    <source>
        <strain evidence="2">GSE-NOS-MK-12-04C</strain>
    </source>
</reference>
<evidence type="ECO:0000313" key="2">
    <source>
        <dbReference type="EMBL" id="MBW4668592.1"/>
    </source>
</evidence>
<feature type="compositionally biased region" description="Polar residues" evidence="1">
    <location>
        <begin position="27"/>
        <end position="36"/>
    </location>
</feature>
<protein>
    <submittedName>
        <fullName evidence="2">Uncharacterized protein</fullName>
    </submittedName>
</protein>
<reference evidence="2" key="1">
    <citation type="submission" date="2021-05" db="EMBL/GenBank/DDBJ databases">
        <authorList>
            <person name="Pietrasiak N."/>
            <person name="Ward R."/>
            <person name="Stajich J.E."/>
            <person name="Kurbessoian T."/>
        </authorList>
    </citation>
    <scope>NUCLEOTIDE SEQUENCE</scope>
    <source>
        <strain evidence="2">GSE-NOS-MK-12-04C</strain>
    </source>
</reference>